<dbReference type="AlphaFoldDB" id="A0AA95JBR5"/>
<name>A0AA95JBR5_9BACL</name>
<keyword evidence="2" id="KW-1185">Reference proteome</keyword>
<protein>
    <recommendedName>
        <fullName evidence="3">Tetratricopeptide repeat protein</fullName>
    </recommendedName>
</protein>
<dbReference type="Gene3D" id="1.25.40.10">
    <property type="entry name" value="Tetratricopeptide repeat domain"/>
    <property type="match status" value="1"/>
</dbReference>
<proteinExistence type="predicted"/>
<organism evidence="1 2">
    <name type="scientific">Candidatus Cohnella colombiensis</name>
    <dbReference type="NCBI Taxonomy" id="3121368"/>
    <lineage>
        <taxon>Bacteria</taxon>
        <taxon>Bacillati</taxon>
        <taxon>Bacillota</taxon>
        <taxon>Bacilli</taxon>
        <taxon>Bacillales</taxon>
        <taxon>Paenibacillaceae</taxon>
        <taxon>Cohnella</taxon>
    </lineage>
</organism>
<evidence type="ECO:0008006" key="3">
    <source>
        <dbReference type="Google" id="ProtNLM"/>
    </source>
</evidence>
<gene>
    <name evidence="1" type="ORF">P0Y55_06720</name>
</gene>
<reference evidence="1" key="1">
    <citation type="submission" date="2023-03" db="EMBL/GenBank/DDBJ databases">
        <title>Andean soil-derived lignocellulolytic bacterial consortium as a source of novel taxa and putative plastic-active enzymes.</title>
        <authorList>
            <person name="Diaz-Garcia L."/>
            <person name="Chuvochina M."/>
            <person name="Feuerriegel G."/>
            <person name="Bunk B."/>
            <person name="Sproer C."/>
            <person name="Streit W.R."/>
            <person name="Rodriguez L.M."/>
            <person name="Overmann J."/>
            <person name="Jimenez D.J."/>
        </authorList>
    </citation>
    <scope>NUCLEOTIDE SEQUENCE</scope>
    <source>
        <strain evidence="1">MAG 2441</strain>
    </source>
</reference>
<dbReference type="SUPFAM" id="SSF48452">
    <property type="entry name" value="TPR-like"/>
    <property type="match status" value="1"/>
</dbReference>
<accession>A0AA95JBR5</accession>
<dbReference type="EMBL" id="CP119317">
    <property type="protein sequence ID" value="WEK55733.1"/>
    <property type="molecule type" value="Genomic_DNA"/>
</dbReference>
<evidence type="ECO:0000313" key="1">
    <source>
        <dbReference type="EMBL" id="WEK55733.1"/>
    </source>
</evidence>
<evidence type="ECO:0000313" key="2">
    <source>
        <dbReference type="Proteomes" id="UP001178662"/>
    </source>
</evidence>
<sequence length="211" mass="24753">MIQQWFATMNEMLDDLIIRYPDATGEERKQLADEWNVLKTLSDVMIESWLQLEDKMGVYREMQQQQNVNEPNEQFCHPFLKGHGYFRLQMFSQASQHLEEVVHRYPDFISARLFLALSQMHLQQWATAQHHLQLVVAVTDDNKLQAIAFNALGCIQAIYARLDYACGYFRKALEYEPAFEDAHSNLESCQQGKEQLELQFCSTEWQDIVPI</sequence>
<dbReference type="InterPro" id="IPR011990">
    <property type="entry name" value="TPR-like_helical_dom_sf"/>
</dbReference>
<dbReference type="Proteomes" id="UP001178662">
    <property type="component" value="Chromosome"/>
</dbReference>